<dbReference type="Gene3D" id="3.40.1190.20">
    <property type="match status" value="1"/>
</dbReference>
<accession>X1VXB4</accession>
<evidence type="ECO:0000259" key="1">
    <source>
        <dbReference type="Pfam" id="PF01256"/>
    </source>
</evidence>
<protein>
    <recommendedName>
        <fullName evidence="1">YjeF C-terminal domain-containing protein</fullName>
    </recommendedName>
</protein>
<dbReference type="InterPro" id="IPR029056">
    <property type="entry name" value="Ribokinase-like"/>
</dbReference>
<dbReference type="SUPFAM" id="SSF53613">
    <property type="entry name" value="Ribokinase-like"/>
    <property type="match status" value="1"/>
</dbReference>
<sequence length="259" mass="27964">VPIKDFPLTLGEVKAKRESLIINDLEIPYIQGTAALISAASATTEHLNITPPQALLVGDNGEGRGSRLLYEYLIKNIFELSPTVLVLHYCLPIMGLMKQLCEAIENCPKKPIMIADASSMYAAKAAGLAAKFDIFTPDFCEMAFLADPDATHPAYISRHLFDIDITQAPELITSAYRNKNAARLLLIKGAVDYVVKDGEILNTIAEPDLPELEAIGGTGDTITGMVSAFTYAELELHEAAIIAARANRMAGKYAQATPA</sequence>
<feature type="non-terminal residue" evidence="2">
    <location>
        <position position="1"/>
    </location>
</feature>
<gene>
    <name evidence="2" type="ORF">S12H4_42990</name>
</gene>
<feature type="domain" description="YjeF C-terminal" evidence="1">
    <location>
        <begin position="98"/>
        <end position="256"/>
    </location>
</feature>
<dbReference type="EMBL" id="BARW01026350">
    <property type="protein sequence ID" value="GAJ16265.1"/>
    <property type="molecule type" value="Genomic_DNA"/>
</dbReference>
<dbReference type="InterPro" id="IPR000631">
    <property type="entry name" value="CARKD"/>
</dbReference>
<dbReference type="GO" id="GO:0016836">
    <property type="term" value="F:hydro-lyase activity"/>
    <property type="evidence" value="ECO:0007669"/>
    <property type="project" value="InterPro"/>
</dbReference>
<feature type="non-terminal residue" evidence="2">
    <location>
        <position position="259"/>
    </location>
</feature>
<dbReference type="AlphaFoldDB" id="X1VXB4"/>
<comment type="caution">
    <text evidence="2">The sequence shown here is derived from an EMBL/GenBank/DDBJ whole genome shotgun (WGS) entry which is preliminary data.</text>
</comment>
<proteinExistence type="predicted"/>
<name>X1VXB4_9ZZZZ</name>
<reference evidence="2" key="1">
    <citation type="journal article" date="2014" name="Front. Microbiol.">
        <title>High frequency of phylogenetically diverse reductive dehalogenase-homologous genes in deep subseafloor sedimentary metagenomes.</title>
        <authorList>
            <person name="Kawai M."/>
            <person name="Futagami T."/>
            <person name="Toyoda A."/>
            <person name="Takaki Y."/>
            <person name="Nishi S."/>
            <person name="Hori S."/>
            <person name="Arai W."/>
            <person name="Tsubouchi T."/>
            <person name="Morono Y."/>
            <person name="Uchiyama I."/>
            <person name="Ito T."/>
            <person name="Fujiyama A."/>
            <person name="Inagaki F."/>
            <person name="Takami H."/>
        </authorList>
    </citation>
    <scope>NUCLEOTIDE SEQUENCE</scope>
    <source>
        <strain evidence="2">Expedition CK06-06</strain>
    </source>
</reference>
<evidence type="ECO:0000313" key="2">
    <source>
        <dbReference type="EMBL" id="GAJ16265.1"/>
    </source>
</evidence>
<organism evidence="2">
    <name type="scientific">marine sediment metagenome</name>
    <dbReference type="NCBI Taxonomy" id="412755"/>
    <lineage>
        <taxon>unclassified sequences</taxon>
        <taxon>metagenomes</taxon>
        <taxon>ecological metagenomes</taxon>
    </lineage>
</organism>
<dbReference type="Pfam" id="PF01256">
    <property type="entry name" value="Carb_kinase"/>
    <property type="match status" value="1"/>
</dbReference>